<protein>
    <recommendedName>
        <fullName evidence="6">THAP-type domain-containing protein</fullName>
    </recommendedName>
</protein>
<dbReference type="EMBL" id="OU896713">
    <property type="protein sequence ID" value="CAH1176730.1"/>
    <property type="molecule type" value="Genomic_DNA"/>
</dbReference>
<gene>
    <name evidence="7" type="ORF">PHAECO_LOCUS10739</name>
</gene>
<name>A0A9P0DWV2_PHACE</name>
<dbReference type="Gene3D" id="6.20.210.20">
    <property type="entry name" value="THAP domain"/>
    <property type="match status" value="1"/>
</dbReference>
<dbReference type="Pfam" id="PF05485">
    <property type="entry name" value="THAP"/>
    <property type="match status" value="1"/>
</dbReference>
<keyword evidence="8" id="KW-1185">Reference proteome</keyword>
<dbReference type="SUPFAM" id="SSF57716">
    <property type="entry name" value="Glucocorticoid receptor-like (DNA-binding domain)"/>
    <property type="match status" value="1"/>
</dbReference>
<evidence type="ECO:0000313" key="7">
    <source>
        <dbReference type="EMBL" id="CAH1176730.1"/>
    </source>
</evidence>
<reference evidence="7" key="1">
    <citation type="submission" date="2022-01" db="EMBL/GenBank/DDBJ databases">
        <authorList>
            <person name="King R."/>
        </authorList>
    </citation>
    <scope>NUCLEOTIDE SEQUENCE</scope>
</reference>
<feature type="domain" description="THAP-type" evidence="6">
    <location>
        <begin position="1"/>
        <end position="80"/>
    </location>
</feature>
<evidence type="ECO:0000256" key="2">
    <source>
        <dbReference type="ARBA" id="ARBA00022771"/>
    </source>
</evidence>
<reference evidence="7" key="2">
    <citation type="submission" date="2022-10" db="EMBL/GenBank/DDBJ databases">
        <authorList>
            <consortium name="ENA_rothamsted_submissions"/>
            <consortium name="culmorum"/>
            <person name="King R."/>
        </authorList>
    </citation>
    <scope>NUCLEOTIDE SEQUENCE</scope>
</reference>
<keyword evidence="2 5" id="KW-0863">Zinc-finger</keyword>
<evidence type="ECO:0000256" key="1">
    <source>
        <dbReference type="ARBA" id="ARBA00022723"/>
    </source>
</evidence>
<dbReference type="GO" id="GO:0003677">
    <property type="term" value="F:DNA binding"/>
    <property type="evidence" value="ECO:0007669"/>
    <property type="project" value="UniProtKB-UniRule"/>
</dbReference>
<dbReference type="AlphaFoldDB" id="A0A9P0DWV2"/>
<sequence length="206" mass="23494">MFLIKIKNRYPSMYAIMCYCFSFPVNPERRQRWISLLDLENQHIIKYAQICPNHFDQSDIMVTELSGRRQIRPDAEPQLNTTVFTGASSFSSDSTISNSPKKLLRSLDVDFESPFENSECSVLPSDLTEVTAEQNNVGSSNLILPETKHFEQKSFSSTETTETASETEMVIQRGLTLRDALEIAYDESEEMGDGRDIFIEPPEVIF</sequence>
<dbReference type="InterPro" id="IPR038441">
    <property type="entry name" value="THAP_Znf_sf"/>
</dbReference>
<accession>A0A9P0DWV2</accession>
<evidence type="ECO:0000259" key="6">
    <source>
        <dbReference type="PROSITE" id="PS50950"/>
    </source>
</evidence>
<keyword evidence="3" id="KW-0862">Zinc</keyword>
<organism evidence="7 8">
    <name type="scientific">Phaedon cochleariae</name>
    <name type="common">Mustard beetle</name>
    <dbReference type="NCBI Taxonomy" id="80249"/>
    <lineage>
        <taxon>Eukaryota</taxon>
        <taxon>Metazoa</taxon>
        <taxon>Ecdysozoa</taxon>
        <taxon>Arthropoda</taxon>
        <taxon>Hexapoda</taxon>
        <taxon>Insecta</taxon>
        <taxon>Pterygota</taxon>
        <taxon>Neoptera</taxon>
        <taxon>Endopterygota</taxon>
        <taxon>Coleoptera</taxon>
        <taxon>Polyphaga</taxon>
        <taxon>Cucujiformia</taxon>
        <taxon>Chrysomeloidea</taxon>
        <taxon>Chrysomelidae</taxon>
        <taxon>Chrysomelinae</taxon>
        <taxon>Chrysomelini</taxon>
        <taxon>Phaedon</taxon>
    </lineage>
</organism>
<evidence type="ECO:0000256" key="5">
    <source>
        <dbReference type="PROSITE-ProRule" id="PRU00309"/>
    </source>
</evidence>
<dbReference type="GO" id="GO:0008270">
    <property type="term" value="F:zinc ion binding"/>
    <property type="evidence" value="ECO:0007669"/>
    <property type="project" value="UniProtKB-KW"/>
</dbReference>
<evidence type="ECO:0000256" key="4">
    <source>
        <dbReference type="ARBA" id="ARBA00023125"/>
    </source>
</evidence>
<proteinExistence type="predicted"/>
<dbReference type="SMART" id="SM00980">
    <property type="entry name" value="THAP"/>
    <property type="match status" value="1"/>
</dbReference>
<dbReference type="Proteomes" id="UP001153737">
    <property type="component" value="Chromosome 7"/>
</dbReference>
<evidence type="ECO:0000313" key="8">
    <source>
        <dbReference type="Proteomes" id="UP001153737"/>
    </source>
</evidence>
<dbReference type="PROSITE" id="PS50950">
    <property type="entry name" value="ZF_THAP"/>
    <property type="match status" value="1"/>
</dbReference>
<evidence type="ECO:0000256" key="3">
    <source>
        <dbReference type="ARBA" id="ARBA00022833"/>
    </source>
</evidence>
<keyword evidence="1" id="KW-0479">Metal-binding</keyword>
<dbReference type="OrthoDB" id="2789670at2759"/>
<dbReference type="InterPro" id="IPR006612">
    <property type="entry name" value="THAP_Znf"/>
</dbReference>
<keyword evidence="4 5" id="KW-0238">DNA-binding</keyword>